<dbReference type="Proteomes" id="UP000264353">
    <property type="component" value="Chromosome A1"/>
</dbReference>
<dbReference type="PROSITE" id="PS51257">
    <property type="entry name" value="PROKAR_LIPOPROTEIN"/>
    <property type="match status" value="1"/>
</dbReference>
<feature type="signal peptide" evidence="1">
    <location>
        <begin position="1"/>
        <end position="22"/>
    </location>
</feature>
<sequence length="84" mass="9730">MKQALCLTVCVLFVILLISCTSSSITQRGKEDPELNPRVSVIPVVDDSVDFDFCWERVWTGLRHVSSWYYQLLRPAWRQGRSRA</sequence>
<accession>A0A398ARJ0</accession>
<evidence type="ECO:0000313" key="2">
    <source>
        <dbReference type="EMBL" id="RID79504.1"/>
    </source>
</evidence>
<protein>
    <submittedName>
        <fullName evidence="2">Uncharacterized protein</fullName>
    </submittedName>
</protein>
<gene>
    <name evidence="2" type="ORF">BRARA_A02239</name>
</gene>
<name>A0A398ARJ0_BRACM</name>
<reference evidence="2 3" key="1">
    <citation type="submission" date="2018-06" db="EMBL/GenBank/DDBJ databases">
        <title>WGS assembly of Brassica rapa FPsc.</title>
        <authorList>
            <person name="Bowman J."/>
            <person name="Kohchi T."/>
            <person name="Yamato K."/>
            <person name="Jenkins J."/>
            <person name="Shu S."/>
            <person name="Ishizaki K."/>
            <person name="Yamaoka S."/>
            <person name="Nishihama R."/>
            <person name="Nakamura Y."/>
            <person name="Berger F."/>
            <person name="Adam C."/>
            <person name="Aki S."/>
            <person name="Althoff F."/>
            <person name="Araki T."/>
            <person name="Arteaga-Vazquez M."/>
            <person name="Balasubrmanian S."/>
            <person name="Bauer D."/>
            <person name="Boehm C."/>
            <person name="Briginshaw L."/>
            <person name="Caballero-Perez J."/>
            <person name="Catarino B."/>
            <person name="Chen F."/>
            <person name="Chiyoda S."/>
            <person name="Chovatia M."/>
            <person name="Davies K."/>
            <person name="Delmans M."/>
            <person name="Demura T."/>
            <person name="Dierschke T."/>
            <person name="Dolan L."/>
            <person name="Dorantes-Acosta A."/>
            <person name="Eklund D."/>
            <person name="Florent S."/>
            <person name="Flores-Sandoval E."/>
            <person name="Fujiyama A."/>
            <person name="Fukuzawa H."/>
            <person name="Galik B."/>
            <person name="Grimanelli D."/>
            <person name="Grimwood J."/>
            <person name="Grossniklaus U."/>
            <person name="Hamada T."/>
            <person name="Haseloff J."/>
            <person name="Hetherington A."/>
            <person name="Higo A."/>
            <person name="Hirakawa Y."/>
            <person name="Hundley H."/>
            <person name="Ikeda Y."/>
            <person name="Inoue K."/>
            <person name="Inoue S."/>
            <person name="Ishida S."/>
            <person name="Jia Q."/>
            <person name="Kakita M."/>
            <person name="Kanazawa T."/>
            <person name="Kawai Y."/>
            <person name="Kawashima T."/>
            <person name="Kennedy M."/>
            <person name="Kinose K."/>
            <person name="Kinoshita T."/>
            <person name="Kohara Y."/>
            <person name="Koide E."/>
            <person name="Komatsu K."/>
            <person name="Kopischke S."/>
            <person name="Kubo M."/>
            <person name="Kyozuka J."/>
            <person name="Lagercrantz U."/>
            <person name="Lin S."/>
            <person name="Lindquist E."/>
            <person name="Lipzen A."/>
            <person name="Lu C."/>
            <person name="Luna E."/>
            <person name="Martienssen R."/>
            <person name="Minamino N."/>
            <person name="Mizutani M."/>
            <person name="Mizutani M."/>
            <person name="Mochizuki N."/>
            <person name="Monte I."/>
            <person name="Mosher R."/>
            <person name="Nagasaki H."/>
            <person name="Nakagami H."/>
            <person name="Naramoto S."/>
            <person name="Nishitani K."/>
            <person name="Ohtani M."/>
            <person name="Okamoto T."/>
            <person name="Okumura M."/>
            <person name="Phillips J."/>
            <person name="Pollak B."/>
            <person name="Reinders A."/>
            <person name="Roevekamp M."/>
            <person name="Sano R."/>
            <person name="Sawa S."/>
            <person name="Schmid M."/>
            <person name="Shirakawa M."/>
            <person name="Solano R."/>
            <person name="Spunde A."/>
            <person name="Suetsugu N."/>
            <person name="Sugano S."/>
            <person name="Sugiyama A."/>
            <person name="Sun R."/>
            <person name="Suzuki Y."/>
            <person name="Takenaka M."/>
            <person name="Takezawa D."/>
            <person name="Tomogane H."/>
            <person name="Tsuzuki M."/>
            <person name="Ueda T."/>
            <person name="Umeda M."/>
            <person name="Ward J."/>
            <person name="Watanabe Y."/>
            <person name="Yazaki K."/>
            <person name="Yokoyama R."/>
            <person name="Yoshitake Y."/>
            <person name="Yotsui I."/>
            <person name="Zachgo S."/>
            <person name="Schmutz J."/>
        </authorList>
    </citation>
    <scope>NUCLEOTIDE SEQUENCE [LARGE SCALE GENOMIC DNA]</scope>
    <source>
        <strain evidence="3">cv. B-3</strain>
    </source>
</reference>
<proteinExistence type="predicted"/>
<feature type="chain" id="PRO_5017390163" evidence="1">
    <location>
        <begin position="23"/>
        <end position="84"/>
    </location>
</feature>
<evidence type="ECO:0000256" key="1">
    <source>
        <dbReference type="SAM" id="SignalP"/>
    </source>
</evidence>
<dbReference type="AlphaFoldDB" id="A0A398ARJ0"/>
<dbReference type="EMBL" id="CM010628">
    <property type="protein sequence ID" value="RID79504.1"/>
    <property type="molecule type" value="Genomic_DNA"/>
</dbReference>
<organism evidence="2 3">
    <name type="scientific">Brassica campestris</name>
    <name type="common">Field mustard</name>
    <dbReference type="NCBI Taxonomy" id="3711"/>
    <lineage>
        <taxon>Eukaryota</taxon>
        <taxon>Viridiplantae</taxon>
        <taxon>Streptophyta</taxon>
        <taxon>Embryophyta</taxon>
        <taxon>Tracheophyta</taxon>
        <taxon>Spermatophyta</taxon>
        <taxon>Magnoliopsida</taxon>
        <taxon>eudicotyledons</taxon>
        <taxon>Gunneridae</taxon>
        <taxon>Pentapetalae</taxon>
        <taxon>rosids</taxon>
        <taxon>malvids</taxon>
        <taxon>Brassicales</taxon>
        <taxon>Brassicaceae</taxon>
        <taxon>Brassiceae</taxon>
        <taxon>Brassica</taxon>
    </lineage>
</organism>
<evidence type="ECO:0000313" key="3">
    <source>
        <dbReference type="Proteomes" id="UP000264353"/>
    </source>
</evidence>
<keyword evidence="1" id="KW-0732">Signal</keyword>